<name>A0ABU0SJU9_9ACTN</name>
<feature type="region of interest" description="Disordered" evidence="1">
    <location>
        <begin position="1"/>
        <end position="33"/>
    </location>
</feature>
<reference evidence="2 3" key="1">
    <citation type="submission" date="2023-07" db="EMBL/GenBank/DDBJ databases">
        <title>Comparative genomics of wheat-associated soil bacteria to identify genetic determinants of phenazine resistance.</title>
        <authorList>
            <person name="Mouncey N."/>
        </authorList>
    </citation>
    <scope>NUCLEOTIDE SEQUENCE [LARGE SCALE GENOMIC DNA]</scope>
    <source>
        <strain evidence="2 3">V2I4</strain>
    </source>
</reference>
<comment type="caution">
    <text evidence="2">The sequence shown here is derived from an EMBL/GenBank/DDBJ whole genome shotgun (WGS) entry which is preliminary data.</text>
</comment>
<accession>A0ABU0SJU9</accession>
<keyword evidence="3" id="KW-1185">Reference proteome</keyword>
<evidence type="ECO:0000313" key="2">
    <source>
        <dbReference type="EMBL" id="MDQ1023840.1"/>
    </source>
</evidence>
<protein>
    <submittedName>
        <fullName evidence="2">Uncharacterized protein</fullName>
    </submittedName>
</protein>
<gene>
    <name evidence="2" type="ORF">QF035_001422</name>
</gene>
<organism evidence="2 3">
    <name type="scientific">Streptomyces umbrinus</name>
    <dbReference type="NCBI Taxonomy" id="67370"/>
    <lineage>
        <taxon>Bacteria</taxon>
        <taxon>Bacillati</taxon>
        <taxon>Actinomycetota</taxon>
        <taxon>Actinomycetes</taxon>
        <taxon>Kitasatosporales</taxon>
        <taxon>Streptomycetaceae</taxon>
        <taxon>Streptomyces</taxon>
        <taxon>Streptomyces phaeochromogenes group</taxon>
    </lineage>
</organism>
<sequence>MNRRIRIRPTRRTTTARDTTIDRRTPSGRLLPY</sequence>
<evidence type="ECO:0000256" key="1">
    <source>
        <dbReference type="SAM" id="MobiDB-lite"/>
    </source>
</evidence>
<dbReference type="Proteomes" id="UP001230328">
    <property type="component" value="Unassembled WGS sequence"/>
</dbReference>
<dbReference type="EMBL" id="JAUSZI010000002">
    <property type="protein sequence ID" value="MDQ1023840.1"/>
    <property type="molecule type" value="Genomic_DNA"/>
</dbReference>
<proteinExistence type="predicted"/>
<evidence type="ECO:0000313" key="3">
    <source>
        <dbReference type="Proteomes" id="UP001230328"/>
    </source>
</evidence>
<feature type="compositionally biased region" description="Basic residues" evidence="1">
    <location>
        <begin position="1"/>
        <end position="11"/>
    </location>
</feature>